<dbReference type="InterPro" id="IPR011639">
    <property type="entry name" value="MethylTrfase_TaqI-like_dom"/>
</dbReference>
<sequence>MPLFQKSVVTKQLLSQDQSKLALKWNIFKNHFQNSAIQDNIRNSKEEQYQGEFLIDLFVNVLDYVKNPTPNFSLTTEYKNVKDSKKADGAVLINDKVKAVIELKGTNTTDLGKIEVQAFGYKNNQPDCVYVITSNFEKLRFYIDNATEFLEFNLFQLTEKEFELLYLCLAHDNIANDVPKKLKEQSLSKEKDITKALYSDYSQFKRELHQDLVKQNPVFDALELFKKSQKLLDRFLFLFFAEDRQLLPPNSVRLILKQWEKLKELDEYVPLYMRFKKYFGYLNTGFKGKQHDVFAYNGGLFKPDEVLDCIKIDDELLYKHTLRLSEYDFASEVDVNILGHIFENSLNELDEIKAQLEGTVIEKSTTKRKKDGVFYTPKYITKYIVDNTIGKRCTDKKLEFKIVEEDYFTDKKRTKAIKQSLLEKLNGYRNWLLQITICDPACGSGAFLNQALDFLIAEHKYLDELQAKLFGDALVLSDIEKSILENNLFGVDLNEESVEIAKLSLWLRTAQPNRKLNDLNNNIKCGNSLIDDVAIAGEKAFNWQKSFPKIFIEKDKKAWHITTAIHDSRTSQRMIDYKVREKRAMGTMLKPNIIPLTAEEETIIVKIVSEIVIEDKLAVMAFNVCRDHIHLVLVCEEEVLTKVVQKIKSKTARAVNIDRGSTVIVTMEHAPLSEDVRLSEHAPLADARGEKQNSLWTQKFGCKEITDDKQLWNTVEYVRNNRSKHNLPALDILQQPNIKKCFYQDYEDVFKTEYKGGFDVVIGNPPYVFARDNFKQHEKDFFVREFVSAKYQINTYLLFIEKSVHILKVQGIYGLIIPNSWLMMYSGEGLRKFLLENNKLNQIINLAGYSFESANVETVILLAEKEKIIENSVEIFLNNGDEFYFSHSKQQKEFSNNEGFEFKVFLDNDNDELNLKITNNSKELDNLVEIKAGLQAYETDKGEPKQTAEDVKNRPYDYNYQFDEHTFKYLDGKDVARYYTNWSGSYLRYGKHLAAPRTFNLFSGKKIIVREITGNFPKCLIATYSEEIYLYNRSNIAIVEKLNSKISLRYITVILNSKLLSYYFLKNTAKSVRKLFPKIILNDLRKFPIKDISLETQQPFIDKADAMLSLNKDLQDQSQKFQRTLQRKFELSILPKKLQDWYLLTYSEFIKELTKQKIKLSLSQEAEWEDYFTTEAKKVLQLKNEIDTTDKEIDAMVYKLYDLTAEEIAIVENS</sequence>
<reference evidence="9 10" key="1">
    <citation type="submission" date="2019-02" db="EMBL/GenBank/DDBJ databases">
        <title>Pedobacter sp. nov., a novel speices isolated from soil of pinguins habitat in Antarcitica.</title>
        <authorList>
            <person name="He R.-H."/>
        </authorList>
    </citation>
    <scope>NUCLEOTIDE SEQUENCE [LARGE SCALE GENOMIC DNA]</scope>
    <source>
        <strain evidence="9 10">E01020</strain>
    </source>
</reference>
<dbReference type="InterPro" id="IPR025931">
    <property type="entry name" value="TaqI_C"/>
</dbReference>
<dbReference type="Pfam" id="PF01797">
    <property type="entry name" value="Y1_Tnp"/>
    <property type="match status" value="1"/>
</dbReference>
<evidence type="ECO:0000256" key="5">
    <source>
        <dbReference type="ARBA" id="ARBA00022747"/>
    </source>
</evidence>
<dbReference type="InterPro" id="IPR050953">
    <property type="entry name" value="N4_N6_ade-DNA_methylase"/>
</dbReference>
<keyword evidence="4" id="KW-0949">S-adenosyl-L-methionine</keyword>
<dbReference type="OrthoDB" id="32195at2"/>
<feature type="domain" description="Transposase IS200-like" evidence="8">
    <location>
        <begin position="590"/>
        <end position="721"/>
    </location>
</feature>
<dbReference type="GO" id="GO:0006313">
    <property type="term" value="P:DNA transposition"/>
    <property type="evidence" value="ECO:0007669"/>
    <property type="project" value="InterPro"/>
</dbReference>
<evidence type="ECO:0000256" key="1">
    <source>
        <dbReference type="ARBA" id="ARBA00011900"/>
    </source>
</evidence>
<dbReference type="Gene3D" id="3.30.70.1290">
    <property type="entry name" value="Transposase IS200-like"/>
    <property type="match status" value="1"/>
</dbReference>
<evidence type="ECO:0000256" key="2">
    <source>
        <dbReference type="ARBA" id="ARBA00022603"/>
    </source>
</evidence>
<dbReference type="Pfam" id="PF07669">
    <property type="entry name" value="Eco57I"/>
    <property type="match status" value="2"/>
</dbReference>
<dbReference type="EMBL" id="SJCY01000008">
    <property type="protein sequence ID" value="TDG35799.1"/>
    <property type="molecule type" value="Genomic_DNA"/>
</dbReference>
<protein>
    <recommendedName>
        <fullName evidence="1">site-specific DNA-methyltransferase (adenine-specific)</fullName>
        <ecNumber evidence="1">2.1.1.72</ecNumber>
    </recommendedName>
</protein>
<evidence type="ECO:0000313" key="10">
    <source>
        <dbReference type="Proteomes" id="UP000295668"/>
    </source>
</evidence>
<evidence type="ECO:0000256" key="7">
    <source>
        <dbReference type="ARBA" id="ARBA00047942"/>
    </source>
</evidence>
<dbReference type="PRINTS" id="PR00507">
    <property type="entry name" value="N12N6MTFRASE"/>
</dbReference>
<organism evidence="9 10">
    <name type="scientific">Pedobacter changchengzhani</name>
    <dbReference type="NCBI Taxonomy" id="2529274"/>
    <lineage>
        <taxon>Bacteria</taxon>
        <taxon>Pseudomonadati</taxon>
        <taxon>Bacteroidota</taxon>
        <taxon>Sphingobacteriia</taxon>
        <taxon>Sphingobacteriales</taxon>
        <taxon>Sphingobacteriaceae</taxon>
        <taxon>Pedobacter</taxon>
    </lineage>
</organism>
<dbReference type="GO" id="GO:0032259">
    <property type="term" value="P:methylation"/>
    <property type="evidence" value="ECO:0007669"/>
    <property type="project" value="UniProtKB-KW"/>
</dbReference>
<evidence type="ECO:0000256" key="4">
    <source>
        <dbReference type="ARBA" id="ARBA00022691"/>
    </source>
</evidence>
<dbReference type="PROSITE" id="PS00092">
    <property type="entry name" value="N6_MTASE"/>
    <property type="match status" value="1"/>
</dbReference>
<dbReference type="InterPro" id="IPR029063">
    <property type="entry name" value="SAM-dependent_MTases_sf"/>
</dbReference>
<gene>
    <name evidence="9" type="ORF">EZJ43_12345</name>
</gene>
<keyword evidence="2" id="KW-0489">Methyltransferase</keyword>
<dbReference type="InterPro" id="IPR036515">
    <property type="entry name" value="Transposase_17_sf"/>
</dbReference>
<dbReference type="GO" id="GO:0009307">
    <property type="term" value="P:DNA restriction-modification system"/>
    <property type="evidence" value="ECO:0007669"/>
    <property type="project" value="UniProtKB-KW"/>
</dbReference>
<dbReference type="Pfam" id="PF12950">
    <property type="entry name" value="TaqI_C"/>
    <property type="match status" value="1"/>
</dbReference>
<keyword evidence="10" id="KW-1185">Reference proteome</keyword>
<evidence type="ECO:0000256" key="6">
    <source>
        <dbReference type="ARBA" id="ARBA00023125"/>
    </source>
</evidence>
<dbReference type="PANTHER" id="PTHR33841:SF1">
    <property type="entry name" value="DNA METHYLTRANSFERASE A"/>
    <property type="match status" value="1"/>
</dbReference>
<dbReference type="InterPro" id="IPR023135">
    <property type="entry name" value="N6_DNA_MeTrfase_TaqI_C"/>
</dbReference>
<dbReference type="GO" id="GO:0004803">
    <property type="term" value="F:transposase activity"/>
    <property type="evidence" value="ECO:0007669"/>
    <property type="project" value="InterPro"/>
</dbReference>
<dbReference type="SUPFAM" id="SSF143422">
    <property type="entry name" value="Transposase IS200-like"/>
    <property type="match status" value="1"/>
</dbReference>
<dbReference type="InterPro" id="IPR002052">
    <property type="entry name" value="DNA_methylase_N6_adenine_CS"/>
</dbReference>
<dbReference type="Gene3D" id="3.90.220.10">
    <property type="entry name" value="Adenine-n6-DNA-methyltransferase Taqi, Chain A, domain 2"/>
    <property type="match status" value="1"/>
</dbReference>
<dbReference type="Gene3D" id="3.40.50.150">
    <property type="entry name" value="Vaccinia Virus protein VP39"/>
    <property type="match status" value="2"/>
</dbReference>
<proteinExistence type="predicted"/>
<dbReference type="GO" id="GO:0009007">
    <property type="term" value="F:site-specific DNA-methyltransferase (adenine-specific) activity"/>
    <property type="evidence" value="ECO:0007669"/>
    <property type="project" value="UniProtKB-EC"/>
</dbReference>
<comment type="catalytic activity">
    <reaction evidence="7">
        <text>a 2'-deoxyadenosine in DNA + S-adenosyl-L-methionine = an N(6)-methyl-2'-deoxyadenosine in DNA + S-adenosyl-L-homocysteine + H(+)</text>
        <dbReference type="Rhea" id="RHEA:15197"/>
        <dbReference type="Rhea" id="RHEA-COMP:12418"/>
        <dbReference type="Rhea" id="RHEA-COMP:12419"/>
        <dbReference type="ChEBI" id="CHEBI:15378"/>
        <dbReference type="ChEBI" id="CHEBI:57856"/>
        <dbReference type="ChEBI" id="CHEBI:59789"/>
        <dbReference type="ChEBI" id="CHEBI:90615"/>
        <dbReference type="ChEBI" id="CHEBI:90616"/>
        <dbReference type="EC" id="2.1.1.72"/>
    </reaction>
</comment>
<evidence type="ECO:0000256" key="3">
    <source>
        <dbReference type="ARBA" id="ARBA00022679"/>
    </source>
</evidence>
<name>A0A4R5ML31_9SPHI</name>
<dbReference type="SUPFAM" id="SSF53335">
    <property type="entry name" value="S-adenosyl-L-methionine-dependent methyltransferases"/>
    <property type="match status" value="1"/>
</dbReference>
<keyword evidence="6" id="KW-0238">DNA-binding</keyword>
<dbReference type="PANTHER" id="PTHR33841">
    <property type="entry name" value="DNA METHYLTRANSFERASE YEEA-RELATED"/>
    <property type="match status" value="1"/>
</dbReference>
<accession>A0A4R5ML31</accession>
<keyword evidence="5" id="KW-0680">Restriction system</keyword>
<dbReference type="Proteomes" id="UP000295668">
    <property type="component" value="Unassembled WGS sequence"/>
</dbReference>
<dbReference type="EC" id="2.1.1.72" evidence="1"/>
<comment type="caution">
    <text evidence="9">The sequence shown here is derived from an EMBL/GenBank/DDBJ whole genome shotgun (WGS) entry which is preliminary data.</text>
</comment>
<dbReference type="AlphaFoldDB" id="A0A4R5ML31"/>
<evidence type="ECO:0000259" key="8">
    <source>
        <dbReference type="SMART" id="SM01321"/>
    </source>
</evidence>
<dbReference type="RefSeq" id="WP_133263021.1">
    <property type="nucleotide sequence ID" value="NZ_SJCY01000008.1"/>
</dbReference>
<dbReference type="SMART" id="SM01321">
    <property type="entry name" value="Y1_Tnp"/>
    <property type="match status" value="1"/>
</dbReference>
<evidence type="ECO:0000313" key="9">
    <source>
        <dbReference type="EMBL" id="TDG35799.1"/>
    </source>
</evidence>
<dbReference type="InterPro" id="IPR002686">
    <property type="entry name" value="Transposase_17"/>
</dbReference>
<dbReference type="SUPFAM" id="SSF116734">
    <property type="entry name" value="DNA methylase specificity domain"/>
    <property type="match status" value="1"/>
</dbReference>
<keyword evidence="3" id="KW-0808">Transferase</keyword>
<dbReference type="GO" id="GO:0003677">
    <property type="term" value="F:DNA binding"/>
    <property type="evidence" value="ECO:0007669"/>
    <property type="project" value="UniProtKB-KW"/>
</dbReference>